<dbReference type="Proteomes" id="UP001516400">
    <property type="component" value="Unassembled WGS sequence"/>
</dbReference>
<keyword evidence="2" id="KW-1185">Reference proteome</keyword>
<comment type="caution">
    <text evidence="1">The sequence shown here is derived from an EMBL/GenBank/DDBJ whole genome shotgun (WGS) entry which is preliminary data.</text>
</comment>
<organism evidence="1 2">
    <name type="scientific">Cryptolaemus montrouzieri</name>
    <dbReference type="NCBI Taxonomy" id="559131"/>
    <lineage>
        <taxon>Eukaryota</taxon>
        <taxon>Metazoa</taxon>
        <taxon>Ecdysozoa</taxon>
        <taxon>Arthropoda</taxon>
        <taxon>Hexapoda</taxon>
        <taxon>Insecta</taxon>
        <taxon>Pterygota</taxon>
        <taxon>Neoptera</taxon>
        <taxon>Endopterygota</taxon>
        <taxon>Coleoptera</taxon>
        <taxon>Polyphaga</taxon>
        <taxon>Cucujiformia</taxon>
        <taxon>Coccinelloidea</taxon>
        <taxon>Coccinellidae</taxon>
        <taxon>Scymninae</taxon>
        <taxon>Scymnini</taxon>
        <taxon>Cryptolaemus</taxon>
    </lineage>
</organism>
<gene>
    <name evidence="1" type="ORF">HHI36_014877</name>
</gene>
<reference evidence="1 2" key="1">
    <citation type="journal article" date="2021" name="BMC Biol.">
        <title>Horizontally acquired antibacterial genes associated with adaptive radiation of ladybird beetles.</title>
        <authorList>
            <person name="Li H.S."/>
            <person name="Tang X.F."/>
            <person name="Huang Y.H."/>
            <person name="Xu Z.Y."/>
            <person name="Chen M.L."/>
            <person name="Du X.Y."/>
            <person name="Qiu B.Y."/>
            <person name="Chen P.T."/>
            <person name="Zhang W."/>
            <person name="Slipinski A."/>
            <person name="Escalona H.E."/>
            <person name="Waterhouse R.M."/>
            <person name="Zwick A."/>
            <person name="Pang H."/>
        </authorList>
    </citation>
    <scope>NUCLEOTIDE SEQUENCE [LARGE SCALE GENOMIC DNA]</scope>
    <source>
        <strain evidence="1">SYSU2018</strain>
    </source>
</reference>
<evidence type="ECO:0000313" key="1">
    <source>
        <dbReference type="EMBL" id="KAL3273433.1"/>
    </source>
</evidence>
<protein>
    <submittedName>
        <fullName evidence="1">Uncharacterized protein</fullName>
    </submittedName>
</protein>
<proteinExistence type="predicted"/>
<dbReference type="EMBL" id="JABFTP020000062">
    <property type="protein sequence ID" value="KAL3273433.1"/>
    <property type="molecule type" value="Genomic_DNA"/>
</dbReference>
<name>A0ABD2N407_9CUCU</name>
<evidence type="ECO:0000313" key="2">
    <source>
        <dbReference type="Proteomes" id="UP001516400"/>
    </source>
</evidence>
<dbReference type="AlphaFoldDB" id="A0ABD2N407"/>
<sequence>MYAVCCHFRFQVCNLVIGTHNEGIHFWSPLHAFPRESGSRGRRHNGLCRRRNIKSRLGGVDVISHLVLCCSIPTRYHAASVANRGRM</sequence>
<accession>A0ABD2N407</accession>